<dbReference type="Proteomes" id="UP000789405">
    <property type="component" value="Unassembled WGS sequence"/>
</dbReference>
<name>A0A9N9EAU8_9GLOM</name>
<accession>A0A9N9EAU8</accession>
<dbReference type="AlphaFoldDB" id="A0A9N9EAU8"/>
<sequence>MFLDYINFYIPKIFISSSIYSQDDKFFIYFFAQSNSPRTCNDLNEELEDEQSDSLDYLSLKAEEKVSVSISASVSENKLVSNKSGQKRIPSWTKKFFDTFRLEKKRKYNVLFSS</sequence>
<keyword evidence="2" id="KW-1185">Reference proteome</keyword>
<organism evidence="1 2">
    <name type="scientific">Dentiscutata erythropus</name>
    <dbReference type="NCBI Taxonomy" id="1348616"/>
    <lineage>
        <taxon>Eukaryota</taxon>
        <taxon>Fungi</taxon>
        <taxon>Fungi incertae sedis</taxon>
        <taxon>Mucoromycota</taxon>
        <taxon>Glomeromycotina</taxon>
        <taxon>Glomeromycetes</taxon>
        <taxon>Diversisporales</taxon>
        <taxon>Gigasporaceae</taxon>
        <taxon>Dentiscutata</taxon>
    </lineage>
</organism>
<feature type="non-terminal residue" evidence="1">
    <location>
        <position position="1"/>
    </location>
</feature>
<dbReference type="EMBL" id="CAJVPY010006831">
    <property type="protein sequence ID" value="CAG8670125.1"/>
    <property type="molecule type" value="Genomic_DNA"/>
</dbReference>
<evidence type="ECO:0000313" key="2">
    <source>
        <dbReference type="Proteomes" id="UP000789405"/>
    </source>
</evidence>
<reference evidence="1" key="1">
    <citation type="submission" date="2021-06" db="EMBL/GenBank/DDBJ databases">
        <authorList>
            <person name="Kallberg Y."/>
            <person name="Tangrot J."/>
            <person name="Rosling A."/>
        </authorList>
    </citation>
    <scope>NUCLEOTIDE SEQUENCE</scope>
    <source>
        <strain evidence="1">MA453B</strain>
    </source>
</reference>
<protein>
    <submittedName>
        <fullName evidence="1">2211_t:CDS:1</fullName>
    </submittedName>
</protein>
<proteinExistence type="predicted"/>
<comment type="caution">
    <text evidence="1">The sequence shown here is derived from an EMBL/GenBank/DDBJ whole genome shotgun (WGS) entry which is preliminary data.</text>
</comment>
<evidence type="ECO:0000313" key="1">
    <source>
        <dbReference type="EMBL" id="CAG8670125.1"/>
    </source>
</evidence>
<gene>
    <name evidence="1" type="ORF">DERYTH_LOCUS11193</name>
</gene>